<dbReference type="SUPFAM" id="SSF75516">
    <property type="entry name" value="Pheromone-binding domain of LuxR-like quorum-sensing transcription factors"/>
    <property type="match status" value="1"/>
</dbReference>
<evidence type="ECO:0000313" key="5">
    <source>
        <dbReference type="EMBL" id="SHH24007.1"/>
    </source>
</evidence>
<dbReference type="AlphaFoldDB" id="A0A1M5RCD9"/>
<evidence type="ECO:0000256" key="1">
    <source>
        <dbReference type="ARBA" id="ARBA00023015"/>
    </source>
</evidence>
<dbReference type="PANTHER" id="PTHR44688:SF16">
    <property type="entry name" value="DNA-BINDING TRANSCRIPTIONAL ACTIVATOR DEVR_DOSR"/>
    <property type="match status" value="1"/>
</dbReference>
<reference evidence="5 6" key="1">
    <citation type="submission" date="2016-11" db="EMBL/GenBank/DDBJ databases">
        <authorList>
            <person name="Jaros S."/>
            <person name="Januszkiewicz K."/>
            <person name="Wedrychowicz H."/>
        </authorList>
    </citation>
    <scope>NUCLEOTIDE SEQUENCE [LARGE SCALE GENOMIC DNA]</scope>
    <source>
        <strain evidence="5 6">DSM 29431</strain>
    </source>
</reference>
<keyword evidence="1" id="KW-0805">Transcription regulation</keyword>
<gene>
    <name evidence="5" type="ORF">SAMN05443551_1706</name>
</gene>
<keyword evidence="2" id="KW-0238">DNA-binding</keyword>
<name>A0A1M5RCD9_9RHOB</name>
<accession>A0A1M5RCD9</accession>
<dbReference type="InterPro" id="IPR000792">
    <property type="entry name" value="Tscrpt_reg_LuxR_C"/>
</dbReference>
<evidence type="ECO:0000313" key="6">
    <source>
        <dbReference type="Proteomes" id="UP000184221"/>
    </source>
</evidence>
<dbReference type="SUPFAM" id="SSF46894">
    <property type="entry name" value="C-terminal effector domain of the bipartite response regulators"/>
    <property type="match status" value="1"/>
</dbReference>
<dbReference type="Pfam" id="PF00196">
    <property type="entry name" value="GerE"/>
    <property type="match status" value="1"/>
</dbReference>
<dbReference type="PROSITE" id="PS50043">
    <property type="entry name" value="HTH_LUXR_2"/>
    <property type="match status" value="1"/>
</dbReference>
<dbReference type="PANTHER" id="PTHR44688">
    <property type="entry name" value="DNA-BINDING TRANSCRIPTIONAL ACTIVATOR DEVR_DOSR"/>
    <property type="match status" value="1"/>
</dbReference>
<dbReference type="InterPro" id="IPR036693">
    <property type="entry name" value="TF_LuxR_autoind-bd_dom_sf"/>
</dbReference>
<organism evidence="5 6">
    <name type="scientific">Marivita hallyeonensis</name>
    <dbReference type="NCBI Taxonomy" id="996342"/>
    <lineage>
        <taxon>Bacteria</taxon>
        <taxon>Pseudomonadati</taxon>
        <taxon>Pseudomonadota</taxon>
        <taxon>Alphaproteobacteria</taxon>
        <taxon>Rhodobacterales</taxon>
        <taxon>Roseobacteraceae</taxon>
        <taxon>Marivita</taxon>
    </lineage>
</organism>
<dbReference type="STRING" id="996342.SAMN05443551_1706"/>
<sequence>MSEFLALHDIICRMRAAQAPRDVWKLVVDSFHARGIEKISYHRYQTPLTSDDETSSIRVIADGFSSDWVCHYIEAKLFLVDPIPGYARLAATPFFWSDIPKLTRIGEVENAYLKEMEEANLGDGIAFQVFGPAMNNAYVGLGFAQGTPRPSPTEIAELQCIAQTAHIRVCELQLMDFETRFELSRRELEILRWIARGKSNSVIADILEVSHHTVDTHVRRVFDKLGVTDRTSAALRGVGSGLILPP</sequence>
<dbReference type="CDD" id="cd06170">
    <property type="entry name" value="LuxR_C_like"/>
    <property type="match status" value="1"/>
</dbReference>
<dbReference type="GO" id="GO:0006355">
    <property type="term" value="P:regulation of DNA-templated transcription"/>
    <property type="evidence" value="ECO:0007669"/>
    <property type="project" value="InterPro"/>
</dbReference>
<keyword evidence="3" id="KW-0804">Transcription</keyword>
<dbReference type="GO" id="GO:0003677">
    <property type="term" value="F:DNA binding"/>
    <property type="evidence" value="ECO:0007669"/>
    <property type="project" value="UniProtKB-KW"/>
</dbReference>
<dbReference type="Proteomes" id="UP000184221">
    <property type="component" value="Unassembled WGS sequence"/>
</dbReference>
<dbReference type="InterPro" id="IPR016032">
    <property type="entry name" value="Sig_transdc_resp-reg_C-effctor"/>
</dbReference>
<dbReference type="Gene3D" id="3.30.450.80">
    <property type="entry name" value="Transcription factor LuxR-like, autoinducer-binding domain"/>
    <property type="match status" value="1"/>
</dbReference>
<evidence type="ECO:0000256" key="2">
    <source>
        <dbReference type="ARBA" id="ARBA00023125"/>
    </source>
</evidence>
<dbReference type="InterPro" id="IPR036388">
    <property type="entry name" value="WH-like_DNA-bd_sf"/>
</dbReference>
<dbReference type="PRINTS" id="PR00038">
    <property type="entry name" value="HTHLUXR"/>
</dbReference>
<dbReference type="Gene3D" id="1.10.10.10">
    <property type="entry name" value="Winged helix-like DNA-binding domain superfamily/Winged helix DNA-binding domain"/>
    <property type="match status" value="1"/>
</dbReference>
<dbReference type="EMBL" id="FQXC01000002">
    <property type="protein sequence ID" value="SHH24007.1"/>
    <property type="molecule type" value="Genomic_DNA"/>
</dbReference>
<evidence type="ECO:0000259" key="4">
    <source>
        <dbReference type="PROSITE" id="PS50043"/>
    </source>
</evidence>
<dbReference type="PROSITE" id="PS00622">
    <property type="entry name" value="HTH_LUXR_1"/>
    <property type="match status" value="1"/>
</dbReference>
<dbReference type="SMART" id="SM00421">
    <property type="entry name" value="HTH_LUXR"/>
    <property type="match status" value="1"/>
</dbReference>
<dbReference type="InterPro" id="IPR005143">
    <property type="entry name" value="TF_LuxR_autoind-bd_dom"/>
</dbReference>
<feature type="domain" description="HTH luxR-type" evidence="4">
    <location>
        <begin position="176"/>
        <end position="241"/>
    </location>
</feature>
<proteinExistence type="predicted"/>
<dbReference type="RefSeq" id="WP_072777064.1">
    <property type="nucleotide sequence ID" value="NZ_FQXC01000002.1"/>
</dbReference>
<dbReference type="OrthoDB" id="9803630at2"/>
<protein>
    <submittedName>
        <fullName evidence="5">LuxR family transcriptional regulator/LuxR family transcriptional regulator, quorum-sensing system regulator CciR</fullName>
    </submittedName>
</protein>
<evidence type="ECO:0000256" key="3">
    <source>
        <dbReference type="ARBA" id="ARBA00023163"/>
    </source>
</evidence>
<dbReference type="Pfam" id="PF03472">
    <property type="entry name" value="Autoind_bind"/>
    <property type="match status" value="1"/>
</dbReference>
<keyword evidence="6" id="KW-1185">Reference proteome</keyword>